<dbReference type="Pfam" id="PF01551">
    <property type="entry name" value="Peptidase_M23"/>
    <property type="match status" value="1"/>
</dbReference>
<evidence type="ECO:0000256" key="2">
    <source>
        <dbReference type="SAM" id="Phobius"/>
    </source>
</evidence>
<sequence length="260" mass="27534">MNKNERPSFLKRRGAAVGIVICFVAVIALVGVYTFNNYQKDIDEQMAKAEKQAEQLTEDKTEETTTDDIVLPEAGGQEDKGTASEENSPGTESGENGGQDSAGAGTGDADGAAASGADTSGVWFSEDSVLTWPASGAVIMGYSMDQTVFFQTLEQYKYNPAMIISGEVGETITASAAGIVTNIEETAQTGTTVSLDMGNGYTAVYGQLTDVPLSAGDYVNAGEKIGNLSEPTKYYSIEGPNLYFEILKDGEPVDPMNFME</sequence>
<dbReference type="AlphaFoldDB" id="A0A9D2AS38"/>
<feature type="compositionally biased region" description="Low complexity" evidence="1">
    <location>
        <begin position="98"/>
        <end position="118"/>
    </location>
</feature>
<dbReference type="InterPro" id="IPR011055">
    <property type="entry name" value="Dup_hybrid_motif"/>
</dbReference>
<reference evidence="4" key="2">
    <citation type="submission" date="2021-04" db="EMBL/GenBank/DDBJ databases">
        <authorList>
            <person name="Gilroy R."/>
        </authorList>
    </citation>
    <scope>NUCLEOTIDE SEQUENCE</scope>
    <source>
        <strain evidence="4">ChiSjej5B23-15282</strain>
    </source>
</reference>
<feature type="region of interest" description="Disordered" evidence="1">
    <location>
        <begin position="50"/>
        <end position="118"/>
    </location>
</feature>
<dbReference type="InterPro" id="IPR050570">
    <property type="entry name" value="Cell_wall_metabolism_enzyme"/>
</dbReference>
<dbReference type="SUPFAM" id="SSF51261">
    <property type="entry name" value="Duplicated hybrid motif"/>
    <property type="match status" value="1"/>
</dbReference>
<comment type="caution">
    <text evidence="4">The sequence shown here is derived from an EMBL/GenBank/DDBJ whole genome shotgun (WGS) entry which is preliminary data.</text>
</comment>
<evidence type="ECO:0000313" key="4">
    <source>
        <dbReference type="EMBL" id="HIX47860.1"/>
    </source>
</evidence>
<keyword evidence="2" id="KW-0472">Membrane</keyword>
<feature type="transmembrane region" description="Helical" evidence="2">
    <location>
        <begin position="15"/>
        <end position="35"/>
    </location>
</feature>
<proteinExistence type="predicted"/>
<dbReference type="EMBL" id="DXFA01000043">
    <property type="protein sequence ID" value="HIX47860.1"/>
    <property type="molecule type" value="Genomic_DNA"/>
</dbReference>
<evidence type="ECO:0000313" key="5">
    <source>
        <dbReference type="Proteomes" id="UP000824243"/>
    </source>
</evidence>
<dbReference type="CDD" id="cd12797">
    <property type="entry name" value="M23_peptidase"/>
    <property type="match status" value="1"/>
</dbReference>
<evidence type="ECO:0000256" key="1">
    <source>
        <dbReference type="SAM" id="MobiDB-lite"/>
    </source>
</evidence>
<dbReference type="PANTHER" id="PTHR21666">
    <property type="entry name" value="PEPTIDASE-RELATED"/>
    <property type="match status" value="1"/>
</dbReference>
<gene>
    <name evidence="4" type="ORF">H9981_02405</name>
</gene>
<dbReference type="PANTHER" id="PTHR21666:SF270">
    <property type="entry name" value="MUREIN HYDROLASE ACTIVATOR ENVC"/>
    <property type="match status" value="1"/>
</dbReference>
<feature type="compositionally biased region" description="Polar residues" evidence="1">
    <location>
        <begin position="84"/>
        <end position="94"/>
    </location>
</feature>
<feature type="domain" description="M23ase beta-sheet core" evidence="3">
    <location>
        <begin position="162"/>
        <end position="255"/>
    </location>
</feature>
<dbReference type="Proteomes" id="UP000824243">
    <property type="component" value="Unassembled WGS sequence"/>
</dbReference>
<protein>
    <submittedName>
        <fullName evidence="4">M23 family metallopeptidase</fullName>
    </submittedName>
</protein>
<dbReference type="GO" id="GO:0004222">
    <property type="term" value="F:metalloendopeptidase activity"/>
    <property type="evidence" value="ECO:0007669"/>
    <property type="project" value="TreeGrafter"/>
</dbReference>
<dbReference type="InterPro" id="IPR016047">
    <property type="entry name" value="M23ase_b-sheet_dom"/>
</dbReference>
<keyword evidence="2" id="KW-1133">Transmembrane helix</keyword>
<name>A0A9D2AS38_9FIRM</name>
<dbReference type="Gene3D" id="2.70.70.10">
    <property type="entry name" value="Glucose Permease (Domain IIA)"/>
    <property type="match status" value="1"/>
</dbReference>
<evidence type="ECO:0000259" key="3">
    <source>
        <dbReference type="Pfam" id="PF01551"/>
    </source>
</evidence>
<accession>A0A9D2AS38</accession>
<feature type="compositionally biased region" description="Basic and acidic residues" evidence="1">
    <location>
        <begin position="50"/>
        <end position="63"/>
    </location>
</feature>
<keyword evidence="2" id="KW-0812">Transmembrane</keyword>
<organism evidence="4 5">
    <name type="scientific">Candidatus Mediterraneibacter caccavium</name>
    <dbReference type="NCBI Taxonomy" id="2838661"/>
    <lineage>
        <taxon>Bacteria</taxon>
        <taxon>Bacillati</taxon>
        <taxon>Bacillota</taxon>
        <taxon>Clostridia</taxon>
        <taxon>Lachnospirales</taxon>
        <taxon>Lachnospiraceae</taxon>
        <taxon>Mediterraneibacter</taxon>
    </lineage>
</organism>
<reference evidence="4" key="1">
    <citation type="journal article" date="2021" name="PeerJ">
        <title>Extensive microbial diversity within the chicken gut microbiome revealed by metagenomics and culture.</title>
        <authorList>
            <person name="Gilroy R."/>
            <person name="Ravi A."/>
            <person name="Getino M."/>
            <person name="Pursley I."/>
            <person name="Horton D.L."/>
            <person name="Alikhan N.F."/>
            <person name="Baker D."/>
            <person name="Gharbi K."/>
            <person name="Hall N."/>
            <person name="Watson M."/>
            <person name="Adriaenssens E.M."/>
            <person name="Foster-Nyarko E."/>
            <person name="Jarju S."/>
            <person name="Secka A."/>
            <person name="Antonio M."/>
            <person name="Oren A."/>
            <person name="Chaudhuri R.R."/>
            <person name="La Ragione R."/>
            <person name="Hildebrand F."/>
            <person name="Pallen M.J."/>
        </authorList>
    </citation>
    <scope>NUCLEOTIDE SEQUENCE</scope>
    <source>
        <strain evidence="4">ChiSjej5B23-15282</strain>
    </source>
</reference>